<evidence type="ECO:0000256" key="1">
    <source>
        <dbReference type="SAM" id="Phobius"/>
    </source>
</evidence>
<dbReference type="Proteomes" id="UP000477386">
    <property type="component" value="Unassembled WGS sequence"/>
</dbReference>
<protein>
    <recommendedName>
        <fullName evidence="4">Outer membrane beta-barrel protein</fullName>
    </recommendedName>
</protein>
<comment type="caution">
    <text evidence="2">The sequence shown here is derived from an EMBL/GenBank/DDBJ whole genome shotgun (WGS) entry which is preliminary data.</text>
</comment>
<accession>A0A6M0IE11</accession>
<gene>
    <name evidence="2" type="ORF">GK091_01715</name>
</gene>
<dbReference type="RefSeq" id="WP_164034902.1">
    <property type="nucleotide sequence ID" value="NZ_JAAGNZ010000001.1"/>
</dbReference>
<keyword evidence="1" id="KW-0812">Transmembrane</keyword>
<sequence>MNARLHIVVWVACFLLLSDLASAQVRRRSSDSTRVRRPWRLSSDSTRVQRPRLADSIRTRRWDYALVVTAGGGLSYYATHLRVPIALEQTQVSRFGVPASLRVMWYPDHRLRVGVETGWTTMYSYKGQLADERAHVYVSTVPILLVFSMPLAWVKGFERNLVRRMALTVGTGAYINHSRLDYVGTVQSNTISPGWMAAASYTYPIGRRFRVAGELKWFDAVAVENAAFTAELQLVWRAYSW</sequence>
<feature type="transmembrane region" description="Helical" evidence="1">
    <location>
        <begin position="134"/>
        <end position="154"/>
    </location>
</feature>
<name>A0A6M0IE11_9BACT</name>
<evidence type="ECO:0000313" key="3">
    <source>
        <dbReference type="Proteomes" id="UP000477386"/>
    </source>
</evidence>
<reference evidence="2 3" key="1">
    <citation type="submission" date="2020-02" db="EMBL/GenBank/DDBJ databases">
        <title>Draft genome sequence of two Spirosoma agri KCTC 52727 and Spirosoma terrae KCTC 52035.</title>
        <authorList>
            <person name="Rojas J."/>
            <person name="Ambika Manirajan B."/>
            <person name="Ratering S."/>
            <person name="Suarez C."/>
            <person name="Schnell S."/>
        </authorList>
    </citation>
    <scope>NUCLEOTIDE SEQUENCE [LARGE SCALE GENOMIC DNA]</scope>
    <source>
        <strain evidence="2 3">KCTC 52727</strain>
    </source>
</reference>
<dbReference type="EMBL" id="JAAGNZ010000001">
    <property type="protein sequence ID" value="NEU65581.1"/>
    <property type="molecule type" value="Genomic_DNA"/>
</dbReference>
<keyword evidence="1" id="KW-1133">Transmembrane helix</keyword>
<keyword evidence="3" id="KW-1185">Reference proteome</keyword>
<evidence type="ECO:0000313" key="2">
    <source>
        <dbReference type="EMBL" id="NEU65581.1"/>
    </source>
</evidence>
<dbReference type="AlphaFoldDB" id="A0A6M0IE11"/>
<organism evidence="2 3">
    <name type="scientific">Spirosoma agri</name>
    <dbReference type="NCBI Taxonomy" id="1987381"/>
    <lineage>
        <taxon>Bacteria</taxon>
        <taxon>Pseudomonadati</taxon>
        <taxon>Bacteroidota</taxon>
        <taxon>Cytophagia</taxon>
        <taxon>Cytophagales</taxon>
        <taxon>Cytophagaceae</taxon>
        <taxon>Spirosoma</taxon>
    </lineage>
</organism>
<proteinExistence type="predicted"/>
<keyword evidence="1" id="KW-0472">Membrane</keyword>
<evidence type="ECO:0008006" key="4">
    <source>
        <dbReference type="Google" id="ProtNLM"/>
    </source>
</evidence>